<gene>
    <name evidence="2" type="ORF">GALL_483100</name>
</gene>
<reference evidence="2" key="1">
    <citation type="submission" date="2016-10" db="EMBL/GenBank/DDBJ databases">
        <title>Sequence of Gallionella enrichment culture.</title>
        <authorList>
            <person name="Poehlein A."/>
            <person name="Muehling M."/>
            <person name="Daniel R."/>
        </authorList>
    </citation>
    <scope>NUCLEOTIDE SEQUENCE</scope>
</reference>
<dbReference type="PROSITE" id="PS50943">
    <property type="entry name" value="HTH_CROC1"/>
    <property type="match status" value="1"/>
</dbReference>
<dbReference type="EMBL" id="MLJW01004375">
    <property type="protein sequence ID" value="OIQ70083.1"/>
    <property type="molecule type" value="Genomic_DNA"/>
</dbReference>
<dbReference type="GO" id="GO:0003677">
    <property type="term" value="F:DNA binding"/>
    <property type="evidence" value="ECO:0007669"/>
    <property type="project" value="InterPro"/>
</dbReference>
<comment type="caution">
    <text evidence="2">The sequence shown here is derived from an EMBL/GenBank/DDBJ whole genome shotgun (WGS) entry which is preliminary data.</text>
</comment>
<feature type="domain" description="HTH cro/C1-type" evidence="1">
    <location>
        <begin position="9"/>
        <end position="63"/>
    </location>
</feature>
<dbReference type="InterPro" id="IPR010982">
    <property type="entry name" value="Lambda_DNA-bd_dom_sf"/>
</dbReference>
<proteinExistence type="predicted"/>
<dbReference type="InterPro" id="IPR001387">
    <property type="entry name" value="Cro/C1-type_HTH"/>
</dbReference>
<name>A0A1J5PXQ1_9ZZZZ</name>
<dbReference type="SUPFAM" id="SSF47413">
    <property type="entry name" value="lambda repressor-like DNA-binding domains"/>
    <property type="match status" value="1"/>
</dbReference>
<dbReference type="SMART" id="SM00530">
    <property type="entry name" value="HTH_XRE"/>
    <property type="match status" value="1"/>
</dbReference>
<dbReference type="CDD" id="cd00093">
    <property type="entry name" value="HTH_XRE"/>
    <property type="match status" value="1"/>
</dbReference>
<protein>
    <recommendedName>
        <fullName evidence="1">HTH cro/C1-type domain-containing protein</fullName>
    </recommendedName>
</protein>
<accession>A0A1J5PXQ1</accession>
<sequence length="139" mass="16367">MSSPFSVFLKNIRLRNSQRQSEMAEIMGYEQAYISSVELGTKPPSQGFLDKLSAIYLNERDQLEMMQELEKSKRRYILPAEVPTETYHLCSELWGKIDRLHPAQIKAMRELLKLDELMADTRRVSTERIRRRAKEESKM</sequence>
<organism evidence="2">
    <name type="scientific">mine drainage metagenome</name>
    <dbReference type="NCBI Taxonomy" id="410659"/>
    <lineage>
        <taxon>unclassified sequences</taxon>
        <taxon>metagenomes</taxon>
        <taxon>ecological metagenomes</taxon>
    </lineage>
</organism>
<dbReference type="AlphaFoldDB" id="A0A1J5PXQ1"/>
<evidence type="ECO:0000313" key="2">
    <source>
        <dbReference type="EMBL" id="OIQ70083.1"/>
    </source>
</evidence>
<evidence type="ECO:0000259" key="1">
    <source>
        <dbReference type="PROSITE" id="PS50943"/>
    </source>
</evidence>
<dbReference type="Gene3D" id="1.10.260.40">
    <property type="entry name" value="lambda repressor-like DNA-binding domains"/>
    <property type="match status" value="1"/>
</dbReference>